<feature type="domain" description="HTH cro/C1-type" evidence="4">
    <location>
        <begin position="15"/>
        <end position="69"/>
    </location>
</feature>
<dbReference type="PANTHER" id="PTHR46797">
    <property type="entry name" value="HTH-TYPE TRANSCRIPTIONAL REGULATOR"/>
    <property type="match status" value="1"/>
</dbReference>
<dbReference type="InterPro" id="IPR013096">
    <property type="entry name" value="Cupin_2"/>
</dbReference>
<dbReference type="InterPro" id="IPR010982">
    <property type="entry name" value="Lambda_DNA-bd_dom_sf"/>
</dbReference>
<dbReference type="InterPro" id="IPR050807">
    <property type="entry name" value="TransReg_Diox_bact_type"/>
</dbReference>
<dbReference type="Pfam" id="PF01381">
    <property type="entry name" value="HTH_3"/>
    <property type="match status" value="1"/>
</dbReference>
<organism evidence="5 6">
    <name type="scientific">Vibrio olivae</name>
    <dbReference type="NCBI Taxonomy" id="1243002"/>
    <lineage>
        <taxon>Bacteria</taxon>
        <taxon>Pseudomonadati</taxon>
        <taxon>Pseudomonadota</taxon>
        <taxon>Gammaproteobacteria</taxon>
        <taxon>Vibrionales</taxon>
        <taxon>Vibrionaceae</taxon>
        <taxon>Vibrio</taxon>
    </lineage>
</organism>
<protein>
    <submittedName>
        <fullName evidence="5">Helix-turn-helix domain-containing protein</fullName>
    </submittedName>
</protein>
<keyword evidence="2" id="KW-0238">DNA-binding</keyword>
<keyword evidence="3" id="KW-0804">Transcription</keyword>
<dbReference type="CDD" id="cd00093">
    <property type="entry name" value="HTH_XRE"/>
    <property type="match status" value="1"/>
</dbReference>
<sequence>MADESVFKIQIANHLKAQRQKKGLSLDATARLTGVSKAMLGQIERQESSPTISILWKIASGLDTSFSAFFAAQPELLSSETTFPDDPNMQVKTLFPYQADSGIEMFEITLTQHHQQHSSAHITGVIEHIVVLEGELKLYFDQQWHHLKAGERLRFFADQEHRYEAASKTAVFQNIICYPSSRLSGQTKP</sequence>
<evidence type="ECO:0000313" key="6">
    <source>
        <dbReference type="Proteomes" id="UP001589645"/>
    </source>
</evidence>
<evidence type="ECO:0000259" key="4">
    <source>
        <dbReference type="PROSITE" id="PS50943"/>
    </source>
</evidence>
<dbReference type="InterPro" id="IPR014710">
    <property type="entry name" value="RmlC-like_jellyroll"/>
</dbReference>
<dbReference type="Gene3D" id="2.60.120.10">
    <property type="entry name" value="Jelly Rolls"/>
    <property type="match status" value="1"/>
</dbReference>
<dbReference type="SUPFAM" id="SSF47413">
    <property type="entry name" value="lambda repressor-like DNA-binding domains"/>
    <property type="match status" value="1"/>
</dbReference>
<evidence type="ECO:0000256" key="3">
    <source>
        <dbReference type="ARBA" id="ARBA00023163"/>
    </source>
</evidence>
<dbReference type="EMBL" id="JBHMEP010000001">
    <property type="protein sequence ID" value="MFB9134619.1"/>
    <property type="molecule type" value="Genomic_DNA"/>
</dbReference>
<dbReference type="InterPro" id="IPR011051">
    <property type="entry name" value="RmlC_Cupin_sf"/>
</dbReference>
<dbReference type="RefSeq" id="WP_390190596.1">
    <property type="nucleotide sequence ID" value="NZ_JBHMEP010000001.1"/>
</dbReference>
<dbReference type="InterPro" id="IPR001387">
    <property type="entry name" value="Cro/C1-type_HTH"/>
</dbReference>
<reference evidence="5 6" key="1">
    <citation type="submission" date="2024-09" db="EMBL/GenBank/DDBJ databases">
        <authorList>
            <person name="Sun Q."/>
            <person name="Mori K."/>
        </authorList>
    </citation>
    <scope>NUCLEOTIDE SEQUENCE [LARGE SCALE GENOMIC DNA]</scope>
    <source>
        <strain evidence="5 6">CECT 8064</strain>
    </source>
</reference>
<accession>A0ABV5HK58</accession>
<evidence type="ECO:0000256" key="2">
    <source>
        <dbReference type="ARBA" id="ARBA00023125"/>
    </source>
</evidence>
<dbReference type="Gene3D" id="1.10.260.40">
    <property type="entry name" value="lambda repressor-like DNA-binding domains"/>
    <property type="match status" value="1"/>
</dbReference>
<dbReference type="Proteomes" id="UP001589645">
    <property type="component" value="Unassembled WGS sequence"/>
</dbReference>
<comment type="caution">
    <text evidence="5">The sequence shown here is derived from an EMBL/GenBank/DDBJ whole genome shotgun (WGS) entry which is preliminary data.</text>
</comment>
<proteinExistence type="predicted"/>
<dbReference type="SMART" id="SM00530">
    <property type="entry name" value="HTH_XRE"/>
    <property type="match status" value="1"/>
</dbReference>
<dbReference type="PANTHER" id="PTHR46797:SF23">
    <property type="entry name" value="HTH-TYPE TRANSCRIPTIONAL REGULATOR SUTR"/>
    <property type="match status" value="1"/>
</dbReference>
<evidence type="ECO:0000313" key="5">
    <source>
        <dbReference type="EMBL" id="MFB9134619.1"/>
    </source>
</evidence>
<gene>
    <name evidence="5" type="ORF">ACFFUV_06475</name>
</gene>
<keyword evidence="6" id="KW-1185">Reference proteome</keyword>
<dbReference type="Pfam" id="PF07883">
    <property type="entry name" value="Cupin_2"/>
    <property type="match status" value="1"/>
</dbReference>
<dbReference type="PROSITE" id="PS50943">
    <property type="entry name" value="HTH_CROC1"/>
    <property type="match status" value="1"/>
</dbReference>
<keyword evidence="1" id="KW-0805">Transcription regulation</keyword>
<name>A0ABV5HK58_9VIBR</name>
<dbReference type="CDD" id="cd02209">
    <property type="entry name" value="cupin_XRE_C"/>
    <property type="match status" value="1"/>
</dbReference>
<evidence type="ECO:0000256" key="1">
    <source>
        <dbReference type="ARBA" id="ARBA00023015"/>
    </source>
</evidence>
<dbReference type="SUPFAM" id="SSF51182">
    <property type="entry name" value="RmlC-like cupins"/>
    <property type="match status" value="1"/>
</dbReference>